<sequence>MKFGKRMRSLAVPAWERDYVDYKLLKKMIKALVEAHPTVPATGAEAFERALQERMERLNHAHARIASELKDVDLRSRQNELGNRWVLSASQARSLLLGAIELCEKVDAFRRFIVLNSLALVKISKKFDKMCPGHDLKTRVLEQLKRQPFYDGATMDQLCAATSAFTDRVMLCVLPDGNFRVDPHDVSCPICLHAQVRNPITLSCRHTFCWSCLSKAAEHRFHSCPLCRKQQSIDPRDYAIDGLLKRFKRAYEFVEAALDRAPFVSSPTRQILMEGFATVNEHLRDVEAQYAALSPRSPSSRAGTSPRARRVSFSDPKDGSEKSVEEVEEEHVPAFAKGDAVEVLYNNDWYPGMILHPNDDAASYSVLWWMADNSQRCGQRMPPHLLRVPVFPEETHHALFDFAAGAWKTATEWALTPFRRLRSGSFSSDRVSTVA</sequence>
<evidence type="ECO:0000313" key="8">
    <source>
        <dbReference type="EMBL" id="KAJ0393934.1"/>
    </source>
</evidence>
<dbReference type="Gene3D" id="3.30.40.10">
    <property type="entry name" value="Zinc/RING finger domain, C3HC4 (zinc finger)"/>
    <property type="match status" value="1"/>
</dbReference>
<keyword evidence="1" id="KW-0479">Metal-binding</keyword>
<evidence type="ECO:0000256" key="3">
    <source>
        <dbReference type="ARBA" id="ARBA00022833"/>
    </source>
</evidence>
<evidence type="ECO:0000256" key="5">
    <source>
        <dbReference type="SAM" id="MobiDB-lite"/>
    </source>
</evidence>
<dbReference type="InterPro" id="IPR001841">
    <property type="entry name" value="Znf_RING"/>
</dbReference>
<dbReference type="AlphaFoldDB" id="A0AAD5L9Y6"/>
<proteinExistence type="predicted"/>
<dbReference type="PANTHER" id="PTHR23327">
    <property type="entry name" value="RING FINGER PROTEIN 127"/>
    <property type="match status" value="1"/>
</dbReference>
<feature type="compositionally biased region" description="Basic and acidic residues" evidence="5">
    <location>
        <begin position="315"/>
        <end position="325"/>
    </location>
</feature>
<dbReference type="PROSITE" id="PS51382">
    <property type="entry name" value="SPX"/>
    <property type="match status" value="1"/>
</dbReference>
<feature type="domain" description="SPX" evidence="7">
    <location>
        <begin position="1"/>
        <end position="141"/>
    </location>
</feature>
<organism evidence="8 9">
    <name type="scientific">Pythium insidiosum</name>
    <name type="common">Pythiosis disease agent</name>
    <dbReference type="NCBI Taxonomy" id="114742"/>
    <lineage>
        <taxon>Eukaryota</taxon>
        <taxon>Sar</taxon>
        <taxon>Stramenopiles</taxon>
        <taxon>Oomycota</taxon>
        <taxon>Peronosporomycetes</taxon>
        <taxon>Pythiales</taxon>
        <taxon>Pythiaceae</taxon>
        <taxon>Pythium</taxon>
    </lineage>
</organism>
<dbReference type="SUPFAM" id="SSF57850">
    <property type="entry name" value="RING/U-box"/>
    <property type="match status" value="1"/>
</dbReference>
<dbReference type="InterPro" id="IPR004331">
    <property type="entry name" value="SPX_dom"/>
</dbReference>
<evidence type="ECO:0000259" key="7">
    <source>
        <dbReference type="PROSITE" id="PS51382"/>
    </source>
</evidence>
<reference evidence="8" key="1">
    <citation type="submission" date="2021-12" db="EMBL/GenBank/DDBJ databases">
        <title>Prjna785345.</title>
        <authorList>
            <person name="Rujirawat T."/>
            <person name="Krajaejun T."/>
        </authorList>
    </citation>
    <scope>NUCLEOTIDE SEQUENCE</scope>
    <source>
        <strain evidence="8">Pi057C3</strain>
    </source>
</reference>
<dbReference type="CDD" id="cd14447">
    <property type="entry name" value="SPX"/>
    <property type="match status" value="1"/>
</dbReference>
<comment type="caution">
    <text evidence="8">The sequence shown here is derived from an EMBL/GenBank/DDBJ whole genome shotgun (WGS) entry which is preliminary data.</text>
</comment>
<evidence type="ECO:0000256" key="1">
    <source>
        <dbReference type="ARBA" id="ARBA00022723"/>
    </source>
</evidence>
<dbReference type="InterPro" id="IPR027370">
    <property type="entry name" value="Znf-RING_euk"/>
</dbReference>
<dbReference type="PROSITE" id="PS50089">
    <property type="entry name" value="ZF_RING_2"/>
    <property type="match status" value="1"/>
</dbReference>
<dbReference type="InterPro" id="IPR013083">
    <property type="entry name" value="Znf_RING/FYVE/PHD"/>
</dbReference>
<dbReference type="SMART" id="SM00184">
    <property type="entry name" value="RING"/>
    <property type="match status" value="1"/>
</dbReference>
<dbReference type="InterPro" id="IPR017907">
    <property type="entry name" value="Znf_RING_CS"/>
</dbReference>
<dbReference type="EMBL" id="JAKCXM010000448">
    <property type="protein sequence ID" value="KAJ0393934.1"/>
    <property type="molecule type" value="Genomic_DNA"/>
</dbReference>
<dbReference type="Pfam" id="PF03105">
    <property type="entry name" value="SPX"/>
    <property type="match status" value="1"/>
</dbReference>
<evidence type="ECO:0000256" key="4">
    <source>
        <dbReference type="PROSITE-ProRule" id="PRU00175"/>
    </source>
</evidence>
<dbReference type="Pfam" id="PF13445">
    <property type="entry name" value="zf-RING_UBOX"/>
    <property type="match status" value="1"/>
</dbReference>
<evidence type="ECO:0000313" key="9">
    <source>
        <dbReference type="Proteomes" id="UP001209570"/>
    </source>
</evidence>
<feature type="domain" description="RING-type" evidence="6">
    <location>
        <begin position="188"/>
        <end position="228"/>
    </location>
</feature>
<protein>
    <recommendedName>
        <fullName evidence="10">RING-type domain-containing protein</fullName>
    </recommendedName>
</protein>
<keyword evidence="2 4" id="KW-0863">Zinc-finger</keyword>
<accession>A0AAD5L9Y6</accession>
<feature type="region of interest" description="Disordered" evidence="5">
    <location>
        <begin position="290"/>
        <end position="331"/>
    </location>
</feature>
<dbReference type="CDD" id="cd16449">
    <property type="entry name" value="RING-HC"/>
    <property type="match status" value="1"/>
</dbReference>
<keyword evidence="3" id="KW-0862">Zinc</keyword>
<gene>
    <name evidence="8" type="ORF">P43SY_002881</name>
</gene>
<dbReference type="Proteomes" id="UP001209570">
    <property type="component" value="Unassembled WGS sequence"/>
</dbReference>
<dbReference type="GO" id="GO:0008270">
    <property type="term" value="F:zinc ion binding"/>
    <property type="evidence" value="ECO:0007669"/>
    <property type="project" value="UniProtKB-KW"/>
</dbReference>
<name>A0AAD5L9Y6_PYTIN</name>
<evidence type="ECO:0008006" key="10">
    <source>
        <dbReference type="Google" id="ProtNLM"/>
    </source>
</evidence>
<keyword evidence="9" id="KW-1185">Reference proteome</keyword>
<dbReference type="PROSITE" id="PS00518">
    <property type="entry name" value="ZF_RING_1"/>
    <property type="match status" value="1"/>
</dbReference>
<evidence type="ECO:0000256" key="2">
    <source>
        <dbReference type="ARBA" id="ARBA00022771"/>
    </source>
</evidence>
<evidence type="ECO:0000259" key="6">
    <source>
        <dbReference type="PROSITE" id="PS50089"/>
    </source>
</evidence>